<protein>
    <submittedName>
        <fullName evidence="1">Uncharacterized protein</fullName>
    </submittedName>
</protein>
<organism evidence="1 2">
    <name type="scientific">Monosporascus cannonballus</name>
    <dbReference type="NCBI Taxonomy" id="155416"/>
    <lineage>
        <taxon>Eukaryota</taxon>
        <taxon>Fungi</taxon>
        <taxon>Dikarya</taxon>
        <taxon>Ascomycota</taxon>
        <taxon>Pezizomycotina</taxon>
        <taxon>Sordariomycetes</taxon>
        <taxon>Xylariomycetidae</taxon>
        <taxon>Xylariales</taxon>
        <taxon>Xylariales incertae sedis</taxon>
        <taxon>Monosporascus</taxon>
    </lineage>
</organism>
<reference evidence="1 2" key="1">
    <citation type="submission" date="2018-06" db="EMBL/GenBank/DDBJ databases">
        <title>Complete Genomes of Monosporascus.</title>
        <authorList>
            <person name="Robinson A.J."/>
            <person name="Natvig D.O."/>
        </authorList>
    </citation>
    <scope>NUCLEOTIDE SEQUENCE [LARGE SCALE GENOMIC DNA]</scope>
    <source>
        <strain evidence="1 2">CBS 609.92</strain>
    </source>
</reference>
<accession>A0ABY0H8R4</accession>
<name>A0ABY0H8R4_9PEZI</name>
<comment type="caution">
    <text evidence="1">The sequence shown here is derived from an EMBL/GenBank/DDBJ whole genome shotgun (WGS) entry which is preliminary data.</text>
</comment>
<keyword evidence="2" id="KW-1185">Reference proteome</keyword>
<evidence type="ECO:0000313" key="1">
    <source>
        <dbReference type="EMBL" id="RYO85514.1"/>
    </source>
</evidence>
<gene>
    <name evidence="1" type="ORF">DL762_005148</name>
</gene>
<dbReference type="EMBL" id="QJNS01000135">
    <property type="protein sequence ID" value="RYO85514.1"/>
    <property type="molecule type" value="Genomic_DNA"/>
</dbReference>
<dbReference type="Proteomes" id="UP000294003">
    <property type="component" value="Unassembled WGS sequence"/>
</dbReference>
<proteinExistence type="predicted"/>
<evidence type="ECO:0000313" key="2">
    <source>
        <dbReference type="Proteomes" id="UP000294003"/>
    </source>
</evidence>
<sequence length="237" mass="27568">MTDATVGPSVPIVRYNVEKKHLPGDPTGWKLKECGNICHWSNQQRYMDYLEFGELSLDPEADTRIQDVKEYLSEKVGKHDLAAIRQSGTILHDNVEELVIEGRVQTMSVRITQFKNKMMAVEEETGRPVENYLMARKLESGEAPKMPMHLPTADHPERRQNRKVWYKTMRSESNREFWLGTTREIRDSIRRSAMRSPDSLIPIIAQIEEEDSSRSEDFFWNHQRDEAAAADDNIYEK</sequence>